<organism evidence="1">
    <name type="scientific">marine sediment metagenome</name>
    <dbReference type="NCBI Taxonomy" id="412755"/>
    <lineage>
        <taxon>unclassified sequences</taxon>
        <taxon>metagenomes</taxon>
        <taxon>ecological metagenomes</taxon>
    </lineage>
</organism>
<name>X1BUA2_9ZZZZ</name>
<dbReference type="EMBL" id="BART01015905">
    <property type="protein sequence ID" value="GAG75726.1"/>
    <property type="molecule type" value="Genomic_DNA"/>
</dbReference>
<protein>
    <submittedName>
        <fullName evidence="1">Uncharacterized protein</fullName>
    </submittedName>
</protein>
<gene>
    <name evidence="1" type="ORF">S01H4_30760</name>
</gene>
<sequence length="104" mass="12192">MYISMSNIISNRIYDEKEKEGHQIGWRKMRKPEREKALEKIKDFLLTTCRTTSIVHTAIKNMGINNLPKSAGIMDRLTTDGYIAGQDYPAELRFVKNWIKTYCY</sequence>
<proteinExistence type="predicted"/>
<accession>X1BUA2</accession>
<comment type="caution">
    <text evidence="1">The sequence shown here is derived from an EMBL/GenBank/DDBJ whole genome shotgun (WGS) entry which is preliminary data.</text>
</comment>
<dbReference type="AlphaFoldDB" id="X1BUA2"/>
<evidence type="ECO:0000313" key="1">
    <source>
        <dbReference type="EMBL" id="GAG75726.1"/>
    </source>
</evidence>
<reference evidence="1" key="1">
    <citation type="journal article" date="2014" name="Front. Microbiol.">
        <title>High frequency of phylogenetically diverse reductive dehalogenase-homologous genes in deep subseafloor sedimentary metagenomes.</title>
        <authorList>
            <person name="Kawai M."/>
            <person name="Futagami T."/>
            <person name="Toyoda A."/>
            <person name="Takaki Y."/>
            <person name="Nishi S."/>
            <person name="Hori S."/>
            <person name="Arai W."/>
            <person name="Tsubouchi T."/>
            <person name="Morono Y."/>
            <person name="Uchiyama I."/>
            <person name="Ito T."/>
            <person name="Fujiyama A."/>
            <person name="Inagaki F."/>
            <person name="Takami H."/>
        </authorList>
    </citation>
    <scope>NUCLEOTIDE SEQUENCE</scope>
    <source>
        <strain evidence="1">Expedition CK06-06</strain>
    </source>
</reference>